<keyword evidence="3" id="KW-0804">Transcription</keyword>
<organism evidence="6 7">
    <name type="scientific">Paenibacillus roseopurpureus</name>
    <dbReference type="NCBI Taxonomy" id="2918901"/>
    <lineage>
        <taxon>Bacteria</taxon>
        <taxon>Bacillati</taxon>
        <taxon>Bacillota</taxon>
        <taxon>Bacilli</taxon>
        <taxon>Bacillales</taxon>
        <taxon>Paenibacillaceae</taxon>
        <taxon>Paenibacillus</taxon>
    </lineage>
</organism>
<evidence type="ECO:0000313" key="7">
    <source>
        <dbReference type="Proteomes" id="UP001304650"/>
    </source>
</evidence>
<dbReference type="InterPro" id="IPR009057">
    <property type="entry name" value="Homeodomain-like_sf"/>
</dbReference>
<reference evidence="6" key="1">
    <citation type="submission" date="2022-02" db="EMBL/GenBank/DDBJ databases">
        <title>Paenibacillus sp. MBLB1832 Whole Genome Shotgun Sequencing.</title>
        <authorList>
            <person name="Hwang C.Y."/>
            <person name="Cho E.-S."/>
            <person name="Seo M.-J."/>
        </authorList>
    </citation>
    <scope>NUCLEOTIDE SEQUENCE</scope>
    <source>
        <strain evidence="6">MBLB1832</strain>
    </source>
</reference>
<keyword evidence="2 4" id="KW-0238">DNA-binding</keyword>
<dbReference type="SUPFAM" id="SSF48498">
    <property type="entry name" value="Tetracyclin repressor-like, C-terminal domain"/>
    <property type="match status" value="1"/>
</dbReference>
<dbReference type="PROSITE" id="PS50977">
    <property type="entry name" value="HTH_TETR_2"/>
    <property type="match status" value="1"/>
</dbReference>
<gene>
    <name evidence="6" type="ORF">MJB10_23750</name>
</gene>
<evidence type="ECO:0000256" key="3">
    <source>
        <dbReference type="ARBA" id="ARBA00023163"/>
    </source>
</evidence>
<dbReference type="Gene3D" id="1.10.357.10">
    <property type="entry name" value="Tetracycline Repressor, domain 2"/>
    <property type="match status" value="1"/>
</dbReference>
<dbReference type="Pfam" id="PF00440">
    <property type="entry name" value="TetR_N"/>
    <property type="match status" value="1"/>
</dbReference>
<evidence type="ECO:0000256" key="2">
    <source>
        <dbReference type="ARBA" id="ARBA00023125"/>
    </source>
</evidence>
<dbReference type="InterPro" id="IPR036271">
    <property type="entry name" value="Tet_transcr_reg_TetR-rel_C_sf"/>
</dbReference>
<feature type="DNA-binding region" description="H-T-H motif" evidence="4">
    <location>
        <begin position="35"/>
        <end position="54"/>
    </location>
</feature>
<dbReference type="PANTHER" id="PTHR47506:SF1">
    <property type="entry name" value="HTH-TYPE TRANSCRIPTIONAL REGULATOR YJDC"/>
    <property type="match status" value="1"/>
</dbReference>
<evidence type="ECO:0000256" key="4">
    <source>
        <dbReference type="PROSITE-ProRule" id="PRU00335"/>
    </source>
</evidence>
<dbReference type="GO" id="GO:0003677">
    <property type="term" value="F:DNA binding"/>
    <property type="evidence" value="ECO:0007669"/>
    <property type="project" value="UniProtKB-UniRule"/>
</dbReference>
<dbReference type="PRINTS" id="PR00455">
    <property type="entry name" value="HTHTETR"/>
</dbReference>
<dbReference type="InterPro" id="IPR001647">
    <property type="entry name" value="HTH_TetR"/>
</dbReference>
<dbReference type="SUPFAM" id="SSF46689">
    <property type="entry name" value="Homeodomain-like"/>
    <property type="match status" value="1"/>
</dbReference>
<dbReference type="AlphaFoldDB" id="A0AA96RMD0"/>
<dbReference type="PANTHER" id="PTHR47506">
    <property type="entry name" value="TRANSCRIPTIONAL REGULATORY PROTEIN"/>
    <property type="match status" value="1"/>
</dbReference>
<evidence type="ECO:0000259" key="5">
    <source>
        <dbReference type="PROSITE" id="PS50977"/>
    </source>
</evidence>
<keyword evidence="1" id="KW-0805">Transcription regulation</keyword>
<feature type="domain" description="HTH tetR-type" evidence="5">
    <location>
        <begin position="13"/>
        <end position="72"/>
    </location>
</feature>
<dbReference type="Proteomes" id="UP001304650">
    <property type="component" value="Chromosome"/>
</dbReference>
<dbReference type="EMBL" id="CP130319">
    <property type="protein sequence ID" value="WNR44077.1"/>
    <property type="molecule type" value="Genomic_DNA"/>
</dbReference>
<dbReference type="KEGG" id="proo:MJB10_23750"/>
<sequence length="208" mass="23590">MPRNIKKDQQNREERTAQILEAAQHVFARRGLLTKIQDIAEEAGLSHGHIYNYFASKEEILLKIIDDGQSLYEKFLLSTRDLPTNALEKLRLLLSKYMLSDRTAEIYLVILQAQATDLLPQEAIAKMGEKARSNLVILTEIIEQGQREGLIRQEDSVVLTTLFLTLMQNISLMSLRGFAPLQVADMEMALRFGKLMLTKELGIGKICS</sequence>
<dbReference type="Gene3D" id="1.10.10.60">
    <property type="entry name" value="Homeodomain-like"/>
    <property type="match status" value="1"/>
</dbReference>
<keyword evidence="7" id="KW-1185">Reference proteome</keyword>
<dbReference type="RefSeq" id="WP_314799311.1">
    <property type="nucleotide sequence ID" value="NZ_CP130319.1"/>
</dbReference>
<accession>A0AA96RMD0</accession>
<protein>
    <submittedName>
        <fullName evidence="6">TetR/AcrR family transcriptional regulator</fullName>
    </submittedName>
</protein>
<proteinExistence type="predicted"/>
<evidence type="ECO:0000313" key="6">
    <source>
        <dbReference type="EMBL" id="WNR44077.1"/>
    </source>
</evidence>
<evidence type="ECO:0000256" key="1">
    <source>
        <dbReference type="ARBA" id="ARBA00023015"/>
    </source>
</evidence>
<name>A0AA96RMD0_9BACL</name>